<dbReference type="AlphaFoldDB" id="A0A0N7MC47"/>
<dbReference type="InterPro" id="IPR011008">
    <property type="entry name" value="Dimeric_a/b-barrel"/>
</dbReference>
<dbReference type="SUPFAM" id="SSF54909">
    <property type="entry name" value="Dimeric alpha+beta barrel"/>
    <property type="match status" value="1"/>
</dbReference>
<dbReference type="PANTHER" id="PTHR41521">
    <property type="match status" value="1"/>
</dbReference>
<accession>A0A0N7MC47</accession>
<feature type="domain" description="DUF1330" evidence="1">
    <location>
        <begin position="2"/>
        <end position="94"/>
    </location>
</feature>
<evidence type="ECO:0000313" key="3">
    <source>
        <dbReference type="Proteomes" id="UP000051184"/>
    </source>
</evidence>
<dbReference type="RefSeq" id="WP_058316092.1">
    <property type="nucleotide sequence ID" value="NZ_CYTO01000024.1"/>
</dbReference>
<dbReference type="EMBL" id="CYUE01000021">
    <property type="protein sequence ID" value="CUK27200.1"/>
    <property type="molecule type" value="Genomic_DNA"/>
</dbReference>
<dbReference type="Gene3D" id="3.30.70.100">
    <property type="match status" value="1"/>
</dbReference>
<sequence length="94" mass="10281">MSAYIIAGIHVTDPDDYVNYASQTVKSAEKAGGKFLVKGGEQDVIEGTAPGRHAVIEFPSKQAALDWYNSEEYQAILPIALRASDRYFMIVEGV</sequence>
<evidence type="ECO:0000259" key="1">
    <source>
        <dbReference type="Pfam" id="PF07045"/>
    </source>
</evidence>
<dbReference type="InterPro" id="IPR010753">
    <property type="entry name" value="DUF1330"/>
</dbReference>
<dbReference type="PANTHER" id="PTHR41521:SF4">
    <property type="entry name" value="BLR0684 PROTEIN"/>
    <property type="match status" value="1"/>
</dbReference>
<dbReference type="Pfam" id="PF07045">
    <property type="entry name" value="DUF1330"/>
    <property type="match status" value="1"/>
</dbReference>
<name>A0A0N7MC47_9RHOB</name>
<gene>
    <name evidence="2" type="ORF">TA5114_03023</name>
</gene>
<dbReference type="OrthoDB" id="9806380at2"/>
<dbReference type="STRING" id="1715691.TA5113_02980"/>
<proteinExistence type="predicted"/>
<keyword evidence="3" id="KW-1185">Reference proteome</keyword>
<protein>
    <recommendedName>
        <fullName evidence="1">DUF1330 domain-containing protein</fullName>
    </recommendedName>
</protein>
<organism evidence="2 3">
    <name type="scientific">Cognatishimia activa</name>
    <dbReference type="NCBI Taxonomy" id="1715691"/>
    <lineage>
        <taxon>Bacteria</taxon>
        <taxon>Pseudomonadati</taxon>
        <taxon>Pseudomonadota</taxon>
        <taxon>Alphaproteobacteria</taxon>
        <taxon>Rhodobacterales</taxon>
        <taxon>Paracoccaceae</taxon>
        <taxon>Cognatishimia</taxon>
    </lineage>
</organism>
<evidence type="ECO:0000313" key="2">
    <source>
        <dbReference type="EMBL" id="CUK27200.1"/>
    </source>
</evidence>
<reference evidence="3" key="1">
    <citation type="submission" date="2015-09" db="EMBL/GenBank/DDBJ databases">
        <authorList>
            <person name="Rodrigo-Torres Lidia"/>
            <person name="Arahal R.David."/>
        </authorList>
    </citation>
    <scope>NUCLEOTIDE SEQUENCE [LARGE SCALE GENOMIC DNA]</scope>
    <source>
        <strain evidence="3">CECT 5114</strain>
    </source>
</reference>
<dbReference type="Proteomes" id="UP000051184">
    <property type="component" value="Unassembled WGS sequence"/>
</dbReference>